<reference evidence="2" key="1">
    <citation type="submission" date="2021-02" db="EMBL/GenBank/DDBJ databases">
        <authorList>
            <person name="Dougan E. K."/>
            <person name="Rhodes N."/>
            <person name="Thang M."/>
            <person name="Chan C."/>
        </authorList>
    </citation>
    <scope>NUCLEOTIDE SEQUENCE</scope>
</reference>
<organism evidence="2 3">
    <name type="scientific">Symbiodinium pilosum</name>
    <name type="common">Dinoflagellate</name>
    <dbReference type="NCBI Taxonomy" id="2952"/>
    <lineage>
        <taxon>Eukaryota</taxon>
        <taxon>Sar</taxon>
        <taxon>Alveolata</taxon>
        <taxon>Dinophyceae</taxon>
        <taxon>Suessiales</taxon>
        <taxon>Symbiodiniaceae</taxon>
        <taxon>Symbiodinium</taxon>
    </lineage>
</organism>
<feature type="non-terminal residue" evidence="2">
    <location>
        <position position="1"/>
    </location>
</feature>
<dbReference type="AlphaFoldDB" id="A0A812UZD2"/>
<evidence type="ECO:0000313" key="3">
    <source>
        <dbReference type="Proteomes" id="UP000649617"/>
    </source>
</evidence>
<keyword evidence="3" id="KW-1185">Reference proteome</keyword>
<feature type="compositionally biased region" description="Basic residues" evidence="1">
    <location>
        <begin position="1"/>
        <end position="10"/>
    </location>
</feature>
<comment type="caution">
    <text evidence="2">The sequence shown here is derived from an EMBL/GenBank/DDBJ whole genome shotgun (WGS) entry which is preliminary data.</text>
</comment>
<gene>
    <name evidence="2" type="ORF">SPIL2461_LOCUS16064</name>
</gene>
<accession>A0A812UZD2</accession>
<protein>
    <submittedName>
        <fullName evidence="2">Uncharacterized protein</fullName>
    </submittedName>
</protein>
<sequence length="134" mass="14502">MAKPPKRRRVTPTPLPTGDGAPPEVGKTLSESVEAPSEKSLSLKLEEGEPTFVLEKYSLSRVASGRFTAVLQSDGRLMVFEGKMLLRTLQLPVQPLQLQAIRLTGAGEPEVLVTAGGHWSDFVASAPSRWMDCS</sequence>
<feature type="region of interest" description="Disordered" evidence="1">
    <location>
        <begin position="1"/>
        <end position="41"/>
    </location>
</feature>
<dbReference type="EMBL" id="CAJNIZ010040879">
    <property type="protein sequence ID" value="CAE7608567.1"/>
    <property type="molecule type" value="Genomic_DNA"/>
</dbReference>
<evidence type="ECO:0000313" key="2">
    <source>
        <dbReference type="EMBL" id="CAE7608567.1"/>
    </source>
</evidence>
<name>A0A812UZD2_SYMPI</name>
<evidence type="ECO:0000256" key="1">
    <source>
        <dbReference type="SAM" id="MobiDB-lite"/>
    </source>
</evidence>
<dbReference type="Proteomes" id="UP000649617">
    <property type="component" value="Unassembled WGS sequence"/>
</dbReference>
<proteinExistence type="predicted"/>